<reference evidence="11 12" key="1">
    <citation type="submission" date="2019-10" db="EMBL/GenBank/DDBJ databases">
        <title>Poseidonibacter ostreae sp. nov., isolated from the gut of the Ostrea denselamellosa.</title>
        <authorList>
            <person name="Choi A."/>
        </authorList>
    </citation>
    <scope>NUCLEOTIDE SEQUENCE [LARGE SCALE GENOMIC DNA]</scope>
    <source>
        <strain evidence="9 12">SJOD-M-33</strain>
        <strain evidence="10 11">SJOD-M-5</strain>
    </source>
</reference>
<evidence type="ECO:0000256" key="5">
    <source>
        <dbReference type="ARBA" id="ARBA00023284"/>
    </source>
</evidence>
<evidence type="ECO:0000256" key="3">
    <source>
        <dbReference type="ARBA" id="ARBA00022729"/>
    </source>
</evidence>
<evidence type="ECO:0000259" key="8">
    <source>
        <dbReference type="Pfam" id="PF13098"/>
    </source>
</evidence>
<dbReference type="GO" id="GO:0042597">
    <property type="term" value="C:periplasmic space"/>
    <property type="evidence" value="ECO:0007669"/>
    <property type="project" value="UniProtKB-SubCell"/>
</dbReference>
<evidence type="ECO:0000256" key="2">
    <source>
        <dbReference type="ARBA" id="ARBA00009813"/>
    </source>
</evidence>
<comment type="subcellular location">
    <subcellularLocation>
        <location evidence="1">Periplasm</location>
    </subcellularLocation>
</comment>
<protein>
    <submittedName>
        <fullName evidence="9">Thioredoxin fold domain-containing protein</fullName>
    </submittedName>
</protein>
<dbReference type="InterPro" id="IPR017937">
    <property type="entry name" value="Thioredoxin_CS"/>
</dbReference>
<evidence type="ECO:0000256" key="6">
    <source>
        <dbReference type="SAM" id="SignalP"/>
    </source>
</evidence>
<feature type="chain" id="PRO_5026665853" evidence="6">
    <location>
        <begin position="22"/>
        <end position="250"/>
    </location>
</feature>
<evidence type="ECO:0000313" key="9">
    <source>
        <dbReference type="EMBL" id="KAB7886074.1"/>
    </source>
</evidence>
<dbReference type="InterPro" id="IPR051470">
    <property type="entry name" value="Thiol:disulfide_interchange"/>
</dbReference>
<dbReference type="InterPro" id="IPR009094">
    <property type="entry name" value="DiS-bond_isomerase_DsbC/G_N_sf"/>
</dbReference>
<dbReference type="Proteomes" id="UP000461010">
    <property type="component" value="Unassembled WGS sequence"/>
</dbReference>
<feature type="domain" description="Thioredoxin-like fold" evidence="8">
    <location>
        <begin position="141"/>
        <end position="238"/>
    </location>
</feature>
<comment type="caution">
    <text evidence="9">The sequence shown here is derived from an EMBL/GenBank/DDBJ whole genome shotgun (WGS) entry which is preliminary data.</text>
</comment>
<dbReference type="PROSITE" id="PS00194">
    <property type="entry name" value="THIOREDOXIN_1"/>
    <property type="match status" value="1"/>
</dbReference>
<keyword evidence="4" id="KW-0574">Periplasm</keyword>
<dbReference type="InterPro" id="IPR036249">
    <property type="entry name" value="Thioredoxin-like_sf"/>
</dbReference>
<accession>A0A6L4WSK6</accession>
<feature type="signal peptide" evidence="6">
    <location>
        <begin position="1"/>
        <end position="21"/>
    </location>
</feature>
<dbReference type="Gene3D" id="3.40.30.10">
    <property type="entry name" value="Glutaredoxin"/>
    <property type="match status" value="1"/>
</dbReference>
<dbReference type="InterPro" id="IPR018950">
    <property type="entry name" value="DiS-bond_isomerase_DsbC/G_N"/>
</dbReference>
<evidence type="ECO:0000259" key="7">
    <source>
        <dbReference type="Pfam" id="PF10411"/>
    </source>
</evidence>
<dbReference type="EMBL" id="WFKK01000047">
    <property type="protein sequence ID" value="KAB7886074.1"/>
    <property type="molecule type" value="Genomic_DNA"/>
</dbReference>
<dbReference type="Pfam" id="PF10411">
    <property type="entry name" value="DsbC_N"/>
    <property type="match status" value="1"/>
</dbReference>
<dbReference type="SUPFAM" id="SSF54423">
    <property type="entry name" value="DsbC/DsbG N-terminal domain-like"/>
    <property type="match status" value="1"/>
</dbReference>
<keyword evidence="11" id="KW-1185">Reference proteome</keyword>
<organism evidence="9 12">
    <name type="scientific">Poseidonibacter ostreae</name>
    <dbReference type="NCBI Taxonomy" id="2654171"/>
    <lineage>
        <taxon>Bacteria</taxon>
        <taxon>Pseudomonadati</taxon>
        <taxon>Campylobacterota</taxon>
        <taxon>Epsilonproteobacteria</taxon>
        <taxon>Campylobacterales</taxon>
        <taxon>Arcobacteraceae</taxon>
        <taxon>Poseidonibacter</taxon>
    </lineage>
</organism>
<keyword evidence="5" id="KW-0676">Redox-active center</keyword>
<evidence type="ECO:0000313" key="12">
    <source>
        <dbReference type="Proteomes" id="UP000472839"/>
    </source>
</evidence>
<dbReference type="Pfam" id="PF13098">
    <property type="entry name" value="Thioredoxin_2"/>
    <property type="match status" value="1"/>
</dbReference>
<sequence length="250" mass="28800">MLKRKTVSLIVLLSIVVNLNAEIKKDINHEFELIKEVIPNTKIMKYKKSMIDGFYNVYFENGQIIYVNPYKKMILFGEIWNSSGLSLTNADREKWKKELKGEGITVSKEDSVIAELKKNDEVHKEWNKTLVKNGVKYGKGGNQKYKVIVVESPTCPYCRKLNKYLSEFDNTTYKYYSNEAKSIDVYKNKYKVKNPKEVLKIQGEILKNKINGIGVPFGIVIDENSVVVDTILGFSSSDKTNIGKWNKYLK</sequence>
<evidence type="ECO:0000313" key="10">
    <source>
        <dbReference type="EMBL" id="KAB7889605.1"/>
    </source>
</evidence>
<evidence type="ECO:0000313" key="11">
    <source>
        <dbReference type="Proteomes" id="UP000461010"/>
    </source>
</evidence>
<gene>
    <name evidence="10" type="ORF">GBG18_10650</name>
    <name evidence="9" type="ORF">GBG19_12995</name>
</gene>
<evidence type="ECO:0000256" key="4">
    <source>
        <dbReference type="ARBA" id="ARBA00022764"/>
    </source>
</evidence>
<proteinExistence type="inferred from homology"/>
<dbReference type="PANTHER" id="PTHR35272">
    <property type="entry name" value="THIOL:DISULFIDE INTERCHANGE PROTEIN DSBC-RELATED"/>
    <property type="match status" value="1"/>
</dbReference>
<dbReference type="EMBL" id="WFKJ01000033">
    <property type="protein sequence ID" value="KAB7889605.1"/>
    <property type="molecule type" value="Genomic_DNA"/>
</dbReference>
<feature type="domain" description="Disulphide bond isomerase DsbC/G N-terminal" evidence="7">
    <location>
        <begin position="33"/>
        <end position="89"/>
    </location>
</feature>
<keyword evidence="3 6" id="KW-0732">Signal</keyword>
<dbReference type="PANTHER" id="PTHR35272:SF3">
    <property type="entry name" value="THIOL:DISULFIDE INTERCHANGE PROTEIN DSBC"/>
    <property type="match status" value="1"/>
</dbReference>
<dbReference type="SUPFAM" id="SSF52833">
    <property type="entry name" value="Thioredoxin-like"/>
    <property type="match status" value="2"/>
</dbReference>
<dbReference type="InterPro" id="IPR012336">
    <property type="entry name" value="Thioredoxin-like_fold"/>
</dbReference>
<dbReference type="Proteomes" id="UP000472839">
    <property type="component" value="Unassembled WGS sequence"/>
</dbReference>
<name>A0A6L4WSK6_9BACT</name>
<dbReference type="AlphaFoldDB" id="A0A6L4WSK6"/>
<dbReference type="RefSeq" id="WP_152190949.1">
    <property type="nucleotide sequence ID" value="NZ_WFKJ01000033.1"/>
</dbReference>
<evidence type="ECO:0000256" key="1">
    <source>
        <dbReference type="ARBA" id="ARBA00004418"/>
    </source>
</evidence>
<comment type="similarity">
    <text evidence="2">Belongs to the thioredoxin family. DsbC subfamily.</text>
</comment>